<name>A0A0L8ANP0_9BACT</name>
<dbReference type="InterPro" id="IPR018490">
    <property type="entry name" value="cNMP-bd_dom_sf"/>
</dbReference>
<dbReference type="Pfam" id="PF00027">
    <property type="entry name" value="cNMP_binding"/>
    <property type="match status" value="1"/>
</dbReference>
<dbReference type="Gene3D" id="2.60.120.10">
    <property type="entry name" value="Jelly Rolls"/>
    <property type="match status" value="1"/>
</dbReference>
<keyword evidence="3" id="KW-1185">Reference proteome</keyword>
<gene>
    <name evidence="2" type="ORF">OB69_02835</name>
</gene>
<comment type="caution">
    <text evidence="2">The sequence shown here is derived from an EMBL/GenBank/DDBJ whole genome shotgun (WGS) entry which is preliminary data.</text>
</comment>
<organism evidence="2 3">
    <name type="scientific">Roseivirga seohaensis subsp. aquiponti</name>
    <dbReference type="NCBI Taxonomy" id="1566026"/>
    <lineage>
        <taxon>Bacteria</taxon>
        <taxon>Pseudomonadati</taxon>
        <taxon>Bacteroidota</taxon>
        <taxon>Cytophagia</taxon>
        <taxon>Cytophagales</taxon>
        <taxon>Roseivirgaceae</taxon>
        <taxon>Roseivirga</taxon>
    </lineage>
</organism>
<dbReference type="InterPro" id="IPR014710">
    <property type="entry name" value="RmlC-like_jellyroll"/>
</dbReference>
<dbReference type="PATRIC" id="fig|1566026.4.peg.2336"/>
<feature type="domain" description="Cyclic nucleotide-binding" evidence="1">
    <location>
        <begin position="38"/>
        <end position="123"/>
    </location>
</feature>
<dbReference type="Proteomes" id="UP000036908">
    <property type="component" value="Unassembled WGS sequence"/>
</dbReference>
<proteinExistence type="predicted"/>
<dbReference type="SUPFAM" id="SSF51206">
    <property type="entry name" value="cAMP-binding domain-like"/>
    <property type="match status" value="1"/>
</dbReference>
<dbReference type="InterPro" id="IPR000595">
    <property type="entry name" value="cNMP-bd_dom"/>
</dbReference>
<evidence type="ECO:0000313" key="3">
    <source>
        <dbReference type="Proteomes" id="UP000036908"/>
    </source>
</evidence>
<sequence length="201" mass="23700">MNSISEAEKEALKNYLNRYVVFDENEFEIFLDHLEKIEIKKKKFLLEPDQVCRAQYFILSGCLRTFYFNEKGIEQTLLFAIENWWITEHDSFVNEKPSQHYIQALENAELLKLDKAKMEALCLKVPKVERLFRIIAEKTLIASLNRLQLIFNLSREEMLDNFNNATGPFAQRVPQKMLASYLGFTPEFFSMIKAKKKKKGE</sequence>
<dbReference type="AlphaFoldDB" id="A0A0L8ANP0"/>
<dbReference type="OrthoDB" id="1933280at2"/>
<dbReference type="EMBL" id="JSVA01000004">
    <property type="protein sequence ID" value="KOF03959.1"/>
    <property type="molecule type" value="Genomic_DNA"/>
</dbReference>
<evidence type="ECO:0000259" key="1">
    <source>
        <dbReference type="Pfam" id="PF00027"/>
    </source>
</evidence>
<protein>
    <recommendedName>
        <fullName evidence="1">Cyclic nucleotide-binding domain-containing protein</fullName>
    </recommendedName>
</protein>
<evidence type="ECO:0000313" key="2">
    <source>
        <dbReference type="EMBL" id="KOF03959.1"/>
    </source>
</evidence>
<dbReference type="RefSeq" id="WP_053222178.1">
    <property type="nucleotide sequence ID" value="NZ_JSVA01000004.1"/>
</dbReference>
<reference evidence="3" key="1">
    <citation type="submission" date="2014-11" db="EMBL/GenBank/DDBJ databases">
        <title>Genome sequencing of Roseivirga sp. D-25.</title>
        <authorList>
            <person name="Selvaratnam C."/>
            <person name="Thevarajoo S."/>
            <person name="Goh K.M."/>
            <person name="Eee R."/>
            <person name="Chan K.-G."/>
            <person name="Chong C.S."/>
        </authorList>
    </citation>
    <scope>NUCLEOTIDE SEQUENCE [LARGE SCALE GENOMIC DNA]</scope>
    <source>
        <strain evidence="3">D-25</strain>
    </source>
</reference>
<accession>A0A0L8ANP0</accession>
<dbReference type="CDD" id="cd00038">
    <property type="entry name" value="CAP_ED"/>
    <property type="match status" value="1"/>
</dbReference>